<accession>A0ABT6Y2F2</accession>
<dbReference type="EMBL" id="JASHIF010000002">
    <property type="protein sequence ID" value="MDI9857727.1"/>
    <property type="molecule type" value="Genomic_DNA"/>
</dbReference>
<proteinExistence type="predicted"/>
<evidence type="ECO:0008006" key="4">
    <source>
        <dbReference type="Google" id="ProtNLM"/>
    </source>
</evidence>
<keyword evidence="3" id="KW-1185">Reference proteome</keyword>
<evidence type="ECO:0000313" key="2">
    <source>
        <dbReference type="EMBL" id="MDI9857727.1"/>
    </source>
</evidence>
<reference evidence="2 3" key="1">
    <citation type="submission" date="2023-05" db="EMBL/GenBank/DDBJ databases">
        <title>Novel species of genus Flectobacillus isolated from stream in China.</title>
        <authorList>
            <person name="Lu H."/>
        </authorList>
    </citation>
    <scope>NUCLEOTIDE SEQUENCE [LARGE SCALE GENOMIC DNA]</scope>
    <source>
        <strain evidence="2 3">KCTC 42575</strain>
    </source>
</reference>
<dbReference type="RefSeq" id="WP_283343045.1">
    <property type="nucleotide sequence ID" value="NZ_JASHIF010000002.1"/>
</dbReference>
<organism evidence="2 3">
    <name type="scientific">Flectobacillus roseus</name>
    <dbReference type="NCBI Taxonomy" id="502259"/>
    <lineage>
        <taxon>Bacteria</taxon>
        <taxon>Pseudomonadati</taxon>
        <taxon>Bacteroidota</taxon>
        <taxon>Cytophagia</taxon>
        <taxon>Cytophagales</taxon>
        <taxon>Flectobacillaceae</taxon>
        <taxon>Flectobacillus</taxon>
    </lineage>
</organism>
<name>A0ABT6Y2F2_9BACT</name>
<evidence type="ECO:0000256" key="1">
    <source>
        <dbReference type="SAM" id="SignalP"/>
    </source>
</evidence>
<protein>
    <recommendedName>
        <fullName evidence="4">Tetratricopeptide repeat protein</fullName>
    </recommendedName>
</protein>
<dbReference type="Proteomes" id="UP001236507">
    <property type="component" value="Unassembled WGS sequence"/>
</dbReference>
<gene>
    <name evidence="2" type="ORF">QM524_00775</name>
</gene>
<keyword evidence="1" id="KW-0732">Signal</keyword>
<sequence length="375" mass="43383">MKKLLPLLLLGANSLFAQKVDLDRSYFNVEFQTLPKRYLPIEKRTYGVHVKAMPVISNVFPETRIYDNIKVDGLTKVEASPAIGIDVVFEDFAFTGNEIKKETITEKDNNGNVKSSTTYYWLDITYSARGHALIKAPFAPTKTELASAQQKQEVKATNRFLVNTEFKKPEETSGDEKNYSFTKLVHYVGQKSTSSVAAQREYDSLKQRLFEQTLRNYVQNSINELNGFLVENFGFYTVKKEDFLWILDAKTDEGKTQSEAIEAVRMLFKEMKANESTETLEKQLQPLIDYFESLKKKYTENDKGSRKMRYSAYYNLGKIYYYLDKPEKVIKEAQGLIDNDYDTRDGKILIFDAEQLKIIFDESKYNTRHNPSPKL</sequence>
<feature type="signal peptide" evidence="1">
    <location>
        <begin position="1"/>
        <end position="17"/>
    </location>
</feature>
<evidence type="ECO:0000313" key="3">
    <source>
        <dbReference type="Proteomes" id="UP001236507"/>
    </source>
</evidence>
<comment type="caution">
    <text evidence="2">The sequence shown here is derived from an EMBL/GenBank/DDBJ whole genome shotgun (WGS) entry which is preliminary data.</text>
</comment>
<feature type="chain" id="PRO_5045210840" description="Tetratricopeptide repeat protein" evidence="1">
    <location>
        <begin position="18"/>
        <end position="375"/>
    </location>
</feature>